<dbReference type="Proteomes" id="UP000078046">
    <property type="component" value="Unassembled WGS sequence"/>
</dbReference>
<keyword evidence="12" id="KW-0269">Exonuclease</keyword>
<dbReference type="PRINTS" id="PR00106">
    <property type="entry name" value="DNAPOLB"/>
</dbReference>
<comment type="caution">
    <text evidence="20">The sequence shown here is derived from an EMBL/GenBank/DDBJ whole genome shotgun (WGS) entry which is preliminary data.</text>
</comment>
<evidence type="ECO:0000313" key="20">
    <source>
        <dbReference type="EMBL" id="OAF71852.1"/>
    </source>
</evidence>
<evidence type="ECO:0000259" key="18">
    <source>
        <dbReference type="Pfam" id="PF00136"/>
    </source>
</evidence>
<evidence type="ECO:0000256" key="11">
    <source>
        <dbReference type="ARBA" id="ARBA00022801"/>
    </source>
</evidence>
<evidence type="ECO:0000256" key="17">
    <source>
        <dbReference type="ARBA" id="ARBA00049244"/>
    </source>
</evidence>
<evidence type="ECO:0000313" key="21">
    <source>
        <dbReference type="Proteomes" id="UP000078046"/>
    </source>
</evidence>
<dbReference type="InterPro" id="IPR017964">
    <property type="entry name" value="DNA-dir_DNA_pol_B_CS"/>
</dbReference>
<dbReference type="GO" id="GO:0008270">
    <property type="term" value="F:zinc ion binding"/>
    <property type="evidence" value="ECO:0007669"/>
    <property type="project" value="UniProtKB-KW"/>
</dbReference>
<evidence type="ECO:0000256" key="2">
    <source>
        <dbReference type="ARBA" id="ARBA00005755"/>
    </source>
</evidence>
<keyword evidence="4" id="KW-0411">Iron-sulfur</keyword>
<dbReference type="GO" id="GO:0000166">
    <property type="term" value="F:nucleotide binding"/>
    <property type="evidence" value="ECO:0007669"/>
    <property type="project" value="InterPro"/>
</dbReference>
<evidence type="ECO:0000256" key="15">
    <source>
        <dbReference type="ARBA" id="ARBA00023242"/>
    </source>
</evidence>
<dbReference type="FunFam" id="1.10.287.690:FF:000001">
    <property type="entry name" value="DNA polymerase"/>
    <property type="match status" value="1"/>
</dbReference>
<evidence type="ECO:0000256" key="8">
    <source>
        <dbReference type="ARBA" id="ARBA00022722"/>
    </source>
</evidence>
<gene>
    <name evidence="20" type="ORF">A3Q56_00402</name>
</gene>
<organism evidence="20 21">
    <name type="scientific">Intoshia linei</name>
    <dbReference type="NCBI Taxonomy" id="1819745"/>
    <lineage>
        <taxon>Eukaryota</taxon>
        <taxon>Metazoa</taxon>
        <taxon>Spiralia</taxon>
        <taxon>Lophotrochozoa</taxon>
        <taxon>Mesozoa</taxon>
        <taxon>Orthonectida</taxon>
        <taxon>Rhopaluridae</taxon>
        <taxon>Intoshia</taxon>
    </lineage>
</organism>
<evidence type="ECO:0000256" key="1">
    <source>
        <dbReference type="ARBA" id="ARBA00004123"/>
    </source>
</evidence>
<keyword evidence="10" id="KW-0863">Zinc-finger</keyword>
<keyword evidence="10" id="KW-0862">Zinc</keyword>
<keyword evidence="7" id="KW-0235">DNA replication</keyword>
<dbReference type="InterPro" id="IPR042087">
    <property type="entry name" value="DNA_pol_B_thumb"/>
</dbReference>
<sequence>MIANNLCYTTLLTNEQIIKYNLTNDQYIKTPSGNYFATYSYHKGLLPNILETLLNTRKKIKGMLKDETDPFKKKVLDGRQLAIKLVANSVYGFTGAAVGKLPCLEISQSVTAFGRDMIDQTKSFMEKHFSILNGYEHDCVVIYGDTDSVMCKFGTKTVAESMKLGREAASIISEIFKKPIKLEFEKVYFPYLLINKKRYAGIYWTNPDTPDKMDCKGIETVRRDNCSLVSKVISKCLTMLLYDRNKEAAIAYVKHIISELLCNRVDLSQLIISKELRKTDKEYVAKQAHVELAAKLRKRDAGKAPKLGDRIPYVITSGTKKMAAYQRAEDPLYVLENNISIDTNYYLENQLAKPLLRIFEPILGDKAESILLHGDHTRHKHVSTAKNVGMAAYTVKKNCCMGCKSSLKNEVDYLCSHCEHLKPTLYIEKMAKLSKFEKKCSQLWSQSSNIIQKCVNFEYSIDCPIFFMRTKVIKDVEKITLDIKKFTM</sequence>
<evidence type="ECO:0000256" key="12">
    <source>
        <dbReference type="ARBA" id="ARBA00022839"/>
    </source>
</evidence>
<protein>
    <recommendedName>
        <fullName evidence="16">DNA polymerase delta catalytic subunit</fullName>
        <ecNumber evidence="3">2.7.7.7</ecNumber>
    </recommendedName>
</protein>
<dbReference type="InterPro" id="IPR006172">
    <property type="entry name" value="DNA-dir_DNA_pol_B"/>
</dbReference>
<dbReference type="GO" id="GO:0045004">
    <property type="term" value="P:DNA replication proofreading"/>
    <property type="evidence" value="ECO:0007669"/>
    <property type="project" value="TreeGrafter"/>
</dbReference>
<dbReference type="Pfam" id="PF00136">
    <property type="entry name" value="DNA_pol_B"/>
    <property type="match status" value="1"/>
</dbReference>
<dbReference type="GO" id="GO:0006297">
    <property type="term" value="P:nucleotide-excision repair, DNA gap filling"/>
    <property type="evidence" value="ECO:0007669"/>
    <property type="project" value="TreeGrafter"/>
</dbReference>
<dbReference type="InterPro" id="IPR050240">
    <property type="entry name" value="DNA_pol_type-B"/>
</dbReference>
<dbReference type="Pfam" id="PF14260">
    <property type="entry name" value="zf-C4pol"/>
    <property type="match status" value="1"/>
</dbReference>
<dbReference type="Gene3D" id="1.10.132.60">
    <property type="entry name" value="DNA polymerase family B, C-terminal domain"/>
    <property type="match status" value="1"/>
</dbReference>
<dbReference type="GO" id="GO:0043625">
    <property type="term" value="C:delta DNA polymerase complex"/>
    <property type="evidence" value="ECO:0007669"/>
    <property type="project" value="TreeGrafter"/>
</dbReference>
<name>A0A177BE53_9BILA</name>
<keyword evidence="8" id="KW-0540">Nuclease</keyword>
<dbReference type="GO" id="GO:0003887">
    <property type="term" value="F:DNA-directed DNA polymerase activity"/>
    <property type="evidence" value="ECO:0007669"/>
    <property type="project" value="UniProtKB-KW"/>
</dbReference>
<evidence type="ECO:0000259" key="19">
    <source>
        <dbReference type="Pfam" id="PF14260"/>
    </source>
</evidence>
<evidence type="ECO:0000256" key="3">
    <source>
        <dbReference type="ARBA" id="ARBA00012417"/>
    </source>
</evidence>
<dbReference type="AlphaFoldDB" id="A0A177BE53"/>
<dbReference type="PANTHER" id="PTHR10322">
    <property type="entry name" value="DNA POLYMERASE CATALYTIC SUBUNIT"/>
    <property type="match status" value="1"/>
</dbReference>
<dbReference type="OrthoDB" id="2414538at2759"/>
<dbReference type="PROSITE" id="PS00116">
    <property type="entry name" value="DNA_POLYMERASE_B"/>
    <property type="match status" value="1"/>
</dbReference>
<keyword evidence="15" id="KW-0539">Nucleus</keyword>
<dbReference type="NCBIfam" id="TIGR00592">
    <property type="entry name" value="pol2"/>
    <property type="match status" value="1"/>
</dbReference>
<evidence type="ECO:0000256" key="6">
    <source>
        <dbReference type="ARBA" id="ARBA00022695"/>
    </source>
</evidence>
<evidence type="ECO:0000256" key="16">
    <source>
        <dbReference type="ARBA" id="ARBA00024411"/>
    </source>
</evidence>
<keyword evidence="11" id="KW-0378">Hydrolase</keyword>
<comment type="catalytic activity">
    <reaction evidence="17">
        <text>DNA(n) + a 2'-deoxyribonucleoside 5'-triphosphate = DNA(n+1) + diphosphate</text>
        <dbReference type="Rhea" id="RHEA:22508"/>
        <dbReference type="Rhea" id="RHEA-COMP:17339"/>
        <dbReference type="Rhea" id="RHEA-COMP:17340"/>
        <dbReference type="ChEBI" id="CHEBI:33019"/>
        <dbReference type="ChEBI" id="CHEBI:61560"/>
        <dbReference type="ChEBI" id="CHEBI:173112"/>
        <dbReference type="EC" id="2.7.7.7"/>
    </reaction>
</comment>
<dbReference type="PANTHER" id="PTHR10322:SF23">
    <property type="entry name" value="DNA POLYMERASE DELTA CATALYTIC SUBUNIT"/>
    <property type="match status" value="1"/>
</dbReference>
<dbReference type="GO" id="GO:0051539">
    <property type="term" value="F:4 iron, 4 sulfur cluster binding"/>
    <property type="evidence" value="ECO:0007669"/>
    <property type="project" value="UniProtKB-KW"/>
</dbReference>
<keyword evidence="13" id="KW-0239">DNA-directed DNA polymerase</keyword>
<dbReference type="FunFam" id="1.10.132.60:FF:000001">
    <property type="entry name" value="DNA polymerase"/>
    <property type="match status" value="1"/>
</dbReference>
<keyword evidence="4" id="KW-0408">Iron</keyword>
<dbReference type="GO" id="GO:0003677">
    <property type="term" value="F:DNA binding"/>
    <property type="evidence" value="ECO:0007669"/>
    <property type="project" value="UniProtKB-KW"/>
</dbReference>
<feature type="domain" description="C4-type zinc-finger of DNA polymerase delta" evidence="19">
    <location>
        <begin position="400"/>
        <end position="469"/>
    </location>
</feature>
<keyword evidence="14" id="KW-0238">DNA-binding</keyword>
<evidence type="ECO:0000256" key="5">
    <source>
        <dbReference type="ARBA" id="ARBA00022679"/>
    </source>
</evidence>
<dbReference type="Gene3D" id="6.10.140.1540">
    <property type="match status" value="1"/>
</dbReference>
<feature type="domain" description="DNA-directed DNA polymerase family B multifunctional" evidence="18">
    <location>
        <begin position="1"/>
        <end position="362"/>
    </location>
</feature>
<keyword evidence="6" id="KW-0548">Nucleotidyltransferase</keyword>
<keyword evidence="21" id="KW-1185">Reference proteome</keyword>
<proteinExistence type="inferred from homology"/>
<evidence type="ECO:0000256" key="14">
    <source>
        <dbReference type="ARBA" id="ARBA00023125"/>
    </source>
</evidence>
<keyword evidence="5" id="KW-0808">Transferase</keyword>
<reference evidence="20 21" key="1">
    <citation type="submission" date="2016-04" db="EMBL/GenBank/DDBJ databases">
        <title>The genome of Intoshia linei affirms orthonectids as highly simplified spiralians.</title>
        <authorList>
            <person name="Mikhailov K.V."/>
            <person name="Slusarev G.S."/>
            <person name="Nikitin M.A."/>
            <person name="Logacheva M.D."/>
            <person name="Penin A."/>
            <person name="Aleoshin V."/>
            <person name="Panchin Y.V."/>
        </authorList>
    </citation>
    <scope>NUCLEOTIDE SEQUENCE [LARGE SCALE GENOMIC DNA]</scope>
    <source>
        <strain evidence="20">Intl2013</strain>
        <tissue evidence="20">Whole animal</tissue>
    </source>
</reference>
<dbReference type="GO" id="GO:0006287">
    <property type="term" value="P:base-excision repair, gap-filling"/>
    <property type="evidence" value="ECO:0007669"/>
    <property type="project" value="TreeGrafter"/>
</dbReference>
<dbReference type="InterPro" id="IPR023211">
    <property type="entry name" value="DNA_pol_palm_dom_sf"/>
</dbReference>
<evidence type="ECO:0000256" key="7">
    <source>
        <dbReference type="ARBA" id="ARBA00022705"/>
    </source>
</evidence>
<keyword evidence="9" id="KW-0479">Metal-binding</keyword>
<dbReference type="InterPro" id="IPR043502">
    <property type="entry name" value="DNA/RNA_pol_sf"/>
</dbReference>
<keyword evidence="4" id="KW-0004">4Fe-4S</keyword>
<dbReference type="GO" id="GO:0008296">
    <property type="term" value="F:3'-5'-DNA exonuclease activity"/>
    <property type="evidence" value="ECO:0007669"/>
    <property type="project" value="TreeGrafter"/>
</dbReference>
<accession>A0A177BE53</accession>
<comment type="subcellular location">
    <subcellularLocation>
        <location evidence="1">Nucleus</location>
    </subcellularLocation>
</comment>
<dbReference type="EMBL" id="LWCA01000019">
    <property type="protein sequence ID" value="OAF71852.1"/>
    <property type="molecule type" value="Genomic_DNA"/>
</dbReference>
<dbReference type="InterPro" id="IPR025687">
    <property type="entry name" value="Znf-C4pol"/>
</dbReference>
<dbReference type="Gene3D" id="1.10.287.690">
    <property type="entry name" value="Helix hairpin bin"/>
    <property type="match status" value="1"/>
</dbReference>
<evidence type="ECO:0000256" key="4">
    <source>
        <dbReference type="ARBA" id="ARBA00022485"/>
    </source>
</evidence>
<dbReference type="Gene3D" id="3.90.1600.10">
    <property type="entry name" value="Palm domain of DNA polymerase"/>
    <property type="match status" value="1"/>
</dbReference>
<evidence type="ECO:0000256" key="10">
    <source>
        <dbReference type="ARBA" id="ARBA00022771"/>
    </source>
</evidence>
<dbReference type="InterPro" id="IPR006134">
    <property type="entry name" value="DNA-dir_DNA_pol_B_multi_dom"/>
</dbReference>
<comment type="similarity">
    <text evidence="2">Belongs to the DNA polymerase type-B family.</text>
</comment>
<evidence type="ECO:0000256" key="13">
    <source>
        <dbReference type="ARBA" id="ARBA00022932"/>
    </source>
</evidence>
<evidence type="ECO:0000256" key="9">
    <source>
        <dbReference type="ARBA" id="ARBA00022723"/>
    </source>
</evidence>
<dbReference type="SUPFAM" id="SSF56672">
    <property type="entry name" value="DNA/RNA polymerases"/>
    <property type="match status" value="1"/>
</dbReference>
<dbReference type="EC" id="2.7.7.7" evidence="3"/>